<proteinExistence type="predicted"/>
<evidence type="ECO:0000313" key="2">
    <source>
        <dbReference type="Proteomes" id="UP001560019"/>
    </source>
</evidence>
<evidence type="ECO:0000313" key="1">
    <source>
        <dbReference type="EMBL" id="MEX5728471.1"/>
    </source>
</evidence>
<dbReference type="Proteomes" id="UP001560019">
    <property type="component" value="Unassembled WGS sequence"/>
</dbReference>
<gene>
    <name evidence="1" type="ORF">Ga0609869_001824</name>
</gene>
<dbReference type="RefSeq" id="WP_125403167.1">
    <property type="nucleotide sequence ID" value="NZ_JBEHHI010000002.1"/>
</dbReference>
<dbReference type="InterPro" id="IPR003772">
    <property type="entry name" value="YceD"/>
</dbReference>
<comment type="caution">
    <text evidence="1">The sequence shown here is derived from an EMBL/GenBank/DDBJ whole genome shotgun (WGS) entry which is preliminary data.</text>
</comment>
<name>A0ABV3XT06_9RHOB</name>
<keyword evidence="2" id="KW-1185">Reference proteome</keyword>
<dbReference type="Pfam" id="PF02620">
    <property type="entry name" value="YceD"/>
    <property type="match status" value="1"/>
</dbReference>
<reference evidence="1 2" key="1">
    <citation type="submission" date="2024-06" db="EMBL/GenBank/DDBJ databases">
        <title>Genome of Rhodovulum iodosum, a marine photoferrotroph.</title>
        <authorList>
            <person name="Bianchini G."/>
            <person name="Nikeleit V."/>
            <person name="Kappler A."/>
            <person name="Bryce C."/>
            <person name="Sanchez-Baracaldo P."/>
        </authorList>
    </citation>
    <scope>NUCLEOTIDE SEQUENCE [LARGE SCALE GENOMIC DNA]</scope>
    <source>
        <strain evidence="1 2">UT/N1</strain>
    </source>
</reference>
<protein>
    <submittedName>
        <fullName evidence="1">Uncharacterized metal-binding protein YceD (DUF177 family)</fullName>
    </submittedName>
</protein>
<organism evidence="1 2">
    <name type="scientific">Rhodovulum iodosum</name>
    <dbReference type="NCBI Taxonomy" id="68291"/>
    <lineage>
        <taxon>Bacteria</taxon>
        <taxon>Pseudomonadati</taxon>
        <taxon>Pseudomonadota</taxon>
        <taxon>Alphaproteobacteria</taxon>
        <taxon>Rhodobacterales</taxon>
        <taxon>Paracoccaceae</taxon>
        <taxon>Rhodovulum</taxon>
    </lineage>
</organism>
<dbReference type="EMBL" id="JBEHHI010000002">
    <property type="protein sequence ID" value="MEX5728471.1"/>
    <property type="molecule type" value="Genomic_DNA"/>
</dbReference>
<accession>A0ABV3XT06</accession>
<sequence>MAELPHRVYPARLSQGKAHDFSIVPDAEARAALADRLGLSALRKLRFEGRLMPENRADWQLEGRLGATVVQPCTVTLDPVTTRIDETVVRRYRAGMAEPEGEEAEMPEDDTEEPLPEIIDLDRVMEEALALALPLYPRAEGADLGEAVFAAPGVAPMTDADAHPMAALAKLKRDKGS</sequence>